<sequence length="263" mass="28167">MNASPARAPRSAPSPAVPVLEARNLNKSFGAVSAAADISIEFATGSKVSLIGANGAGKTTFVNMVTGYLKPDSGAILLDGVDVTKKKPRAMTHLGVCRSFQIPQLCEPMTSVENMLVSFGASGRRFSLFRPCGSEGSEDEARAMLDRFGLTQYADRVVAELPGGVRKLLDIAMAMVRKPKVLLLDEPTSGVSAEEKFPLMDTVMAALAHEDVTVLFVEHDLDIVTRYSDRIVAFYAGKIIADDRPDEVLSDDAVQKYVTGGAR</sequence>
<gene>
    <name evidence="5" type="ORF">C882_1479</name>
</gene>
<feature type="domain" description="ABC transporter" evidence="4">
    <location>
        <begin position="20"/>
        <end position="261"/>
    </location>
</feature>
<dbReference type="GO" id="GO:0005886">
    <property type="term" value="C:plasma membrane"/>
    <property type="evidence" value="ECO:0007669"/>
    <property type="project" value="TreeGrafter"/>
</dbReference>
<dbReference type="SUPFAM" id="SSF52540">
    <property type="entry name" value="P-loop containing nucleoside triphosphate hydrolases"/>
    <property type="match status" value="1"/>
</dbReference>
<dbReference type="Gene3D" id="3.40.50.300">
    <property type="entry name" value="P-loop containing nucleotide triphosphate hydrolases"/>
    <property type="match status" value="1"/>
</dbReference>
<dbReference type="EMBL" id="ANHY01000019">
    <property type="protein sequence ID" value="EKV27633.1"/>
    <property type="molecule type" value="Genomic_DNA"/>
</dbReference>
<dbReference type="InterPro" id="IPR003593">
    <property type="entry name" value="AAA+_ATPase"/>
</dbReference>
<dbReference type="eggNOG" id="COG0411">
    <property type="taxonomic scope" value="Bacteria"/>
</dbReference>
<dbReference type="GO" id="GO:0005304">
    <property type="term" value="F:L-valine transmembrane transporter activity"/>
    <property type="evidence" value="ECO:0007669"/>
    <property type="project" value="TreeGrafter"/>
</dbReference>
<dbReference type="CDD" id="cd03219">
    <property type="entry name" value="ABC_Mj1267_LivG_branched"/>
    <property type="match status" value="1"/>
</dbReference>
<dbReference type="GO" id="GO:0015808">
    <property type="term" value="P:L-alanine transport"/>
    <property type="evidence" value="ECO:0007669"/>
    <property type="project" value="TreeGrafter"/>
</dbReference>
<comment type="caution">
    <text evidence="5">The sequence shown here is derived from an EMBL/GenBank/DDBJ whole genome shotgun (WGS) entry which is preliminary data.</text>
</comment>
<dbReference type="Proteomes" id="UP000009881">
    <property type="component" value="Unassembled WGS sequence"/>
</dbReference>
<keyword evidence="2" id="KW-0547">Nucleotide-binding</keyword>
<evidence type="ECO:0000313" key="6">
    <source>
        <dbReference type="Proteomes" id="UP000009881"/>
    </source>
</evidence>
<dbReference type="OrthoDB" id="9779872at2"/>
<dbReference type="SMART" id="SM00382">
    <property type="entry name" value="AAA"/>
    <property type="match status" value="1"/>
</dbReference>
<dbReference type="GO" id="GO:0042941">
    <property type="term" value="P:D-alanine transmembrane transport"/>
    <property type="evidence" value="ECO:0007669"/>
    <property type="project" value="TreeGrafter"/>
</dbReference>
<dbReference type="PATRIC" id="fig|1238182.3.peg.3693"/>
<dbReference type="GO" id="GO:0015192">
    <property type="term" value="F:L-phenylalanine transmembrane transporter activity"/>
    <property type="evidence" value="ECO:0007669"/>
    <property type="project" value="TreeGrafter"/>
</dbReference>
<dbReference type="STRING" id="1238182.C882_1479"/>
<dbReference type="PANTHER" id="PTHR45772">
    <property type="entry name" value="CONSERVED COMPONENT OF ABC TRANSPORTER FOR NATURAL AMINO ACIDS-RELATED"/>
    <property type="match status" value="1"/>
</dbReference>
<evidence type="ECO:0000256" key="3">
    <source>
        <dbReference type="ARBA" id="ARBA00022840"/>
    </source>
</evidence>
<dbReference type="GO" id="GO:0016887">
    <property type="term" value="F:ATP hydrolysis activity"/>
    <property type="evidence" value="ECO:0007669"/>
    <property type="project" value="InterPro"/>
</dbReference>
<organism evidence="5 6">
    <name type="scientific">Caenispirillum salinarum AK4</name>
    <dbReference type="NCBI Taxonomy" id="1238182"/>
    <lineage>
        <taxon>Bacteria</taxon>
        <taxon>Pseudomonadati</taxon>
        <taxon>Pseudomonadota</taxon>
        <taxon>Alphaproteobacteria</taxon>
        <taxon>Rhodospirillales</taxon>
        <taxon>Novispirillaceae</taxon>
        <taxon>Caenispirillum</taxon>
    </lineage>
</organism>
<dbReference type="InterPro" id="IPR003439">
    <property type="entry name" value="ABC_transporter-like_ATP-bd"/>
</dbReference>
<keyword evidence="3 5" id="KW-0067">ATP-binding</keyword>
<reference evidence="5 6" key="1">
    <citation type="journal article" date="2013" name="Genome Announc.">
        <title>Draft Genome Sequence of an Alphaproteobacterium, Caenispirillum salinarum AK4(T), Isolated from a Solar Saltern.</title>
        <authorList>
            <person name="Khatri I."/>
            <person name="Singh A."/>
            <person name="Korpole S."/>
            <person name="Pinnaka A.K."/>
            <person name="Subramanian S."/>
        </authorList>
    </citation>
    <scope>NUCLEOTIDE SEQUENCE [LARGE SCALE GENOMIC DNA]</scope>
    <source>
        <strain evidence="5 6">AK4</strain>
    </source>
</reference>
<evidence type="ECO:0000256" key="1">
    <source>
        <dbReference type="ARBA" id="ARBA00022448"/>
    </source>
</evidence>
<evidence type="ECO:0000256" key="2">
    <source>
        <dbReference type="ARBA" id="ARBA00022741"/>
    </source>
</evidence>
<dbReference type="PROSITE" id="PS50893">
    <property type="entry name" value="ABC_TRANSPORTER_2"/>
    <property type="match status" value="1"/>
</dbReference>
<dbReference type="GO" id="GO:1903805">
    <property type="term" value="P:L-valine import across plasma membrane"/>
    <property type="evidence" value="ECO:0007669"/>
    <property type="project" value="TreeGrafter"/>
</dbReference>
<keyword evidence="6" id="KW-1185">Reference proteome</keyword>
<keyword evidence="1" id="KW-0813">Transport</keyword>
<evidence type="ECO:0000259" key="4">
    <source>
        <dbReference type="PROSITE" id="PS50893"/>
    </source>
</evidence>
<dbReference type="GO" id="GO:0005524">
    <property type="term" value="F:ATP binding"/>
    <property type="evidence" value="ECO:0007669"/>
    <property type="project" value="UniProtKB-KW"/>
</dbReference>
<protein>
    <submittedName>
        <fullName evidence="5">Branched-chain amino acid transport ATP-binding protein LivG</fullName>
    </submittedName>
</protein>
<proteinExistence type="predicted"/>
<dbReference type="RefSeq" id="WP_009542135.1">
    <property type="nucleotide sequence ID" value="NZ_ANHY01000019.1"/>
</dbReference>
<dbReference type="GO" id="GO:1903806">
    <property type="term" value="P:L-isoleucine import across plasma membrane"/>
    <property type="evidence" value="ECO:0007669"/>
    <property type="project" value="TreeGrafter"/>
</dbReference>
<accession>K9HAQ9</accession>
<dbReference type="Pfam" id="PF00005">
    <property type="entry name" value="ABC_tran"/>
    <property type="match status" value="1"/>
</dbReference>
<dbReference type="InterPro" id="IPR051120">
    <property type="entry name" value="ABC_AA/LPS_Transport"/>
</dbReference>
<dbReference type="AlphaFoldDB" id="K9HAQ9"/>
<dbReference type="PANTHER" id="PTHR45772:SF7">
    <property type="entry name" value="AMINO ACID ABC TRANSPORTER ATP-BINDING PROTEIN"/>
    <property type="match status" value="1"/>
</dbReference>
<name>K9HAQ9_9PROT</name>
<evidence type="ECO:0000313" key="5">
    <source>
        <dbReference type="EMBL" id="EKV27633.1"/>
    </source>
</evidence>
<dbReference type="InterPro" id="IPR027417">
    <property type="entry name" value="P-loop_NTPase"/>
</dbReference>
<dbReference type="GO" id="GO:0015188">
    <property type="term" value="F:L-isoleucine transmembrane transporter activity"/>
    <property type="evidence" value="ECO:0007669"/>
    <property type="project" value="TreeGrafter"/>
</dbReference>